<dbReference type="AlphaFoldDB" id="A0A3A4NRD2"/>
<protein>
    <submittedName>
        <fullName evidence="1">Uncharacterized protein</fullName>
    </submittedName>
</protein>
<name>A0A3A4NRD2_ABYX5</name>
<comment type="caution">
    <text evidence="1">The sequence shown here is derived from an EMBL/GenBank/DDBJ whole genome shotgun (WGS) entry which is preliminary data.</text>
</comment>
<sequence>MNQAETAFDSFAIKDCAVVAIATGRRALNLRELREHLASVDPDSIYHHFWGGLLRPRFDDPEFNNDFAAWAYRGLNEGKLAERLGVIDPTDFPDLEDLRRELIDIVEERLEESDVVPWAPHDRQFNFITTHMVVFDTHKRLKDPKELVVAVPHLSLGSIFYHFIDARRRTPNNIDDFRSWLQGYGDFHEKLIQQLASVDPFFPTLAELRDELSAMFKNYFEGAPS</sequence>
<dbReference type="Pfam" id="PF19027">
    <property type="entry name" value="DUF5752"/>
    <property type="match status" value="1"/>
</dbReference>
<evidence type="ECO:0000313" key="1">
    <source>
        <dbReference type="EMBL" id="RJP23017.1"/>
    </source>
</evidence>
<proteinExistence type="predicted"/>
<reference evidence="1 2" key="1">
    <citation type="journal article" date="2017" name="ISME J.">
        <title>Energy and carbon metabolisms in a deep terrestrial subsurface fluid microbial community.</title>
        <authorList>
            <person name="Momper L."/>
            <person name="Jungbluth S.P."/>
            <person name="Lee M.D."/>
            <person name="Amend J.P."/>
        </authorList>
    </citation>
    <scope>NUCLEOTIDE SEQUENCE [LARGE SCALE GENOMIC DNA]</scope>
    <source>
        <strain evidence="1">SURF_5</strain>
    </source>
</reference>
<dbReference type="EMBL" id="QZKU01000052">
    <property type="protein sequence ID" value="RJP23017.1"/>
    <property type="molecule type" value="Genomic_DNA"/>
</dbReference>
<organism evidence="1 2">
    <name type="scientific">Abyssobacteria bacterium (strain SURF_5)</name>
    <dbReference type="NCBI Taxonomy" id="2093360"/>
    <lineage>
        <taxon>Bacteria</taxon>
        <taxon>Pseudomonadati</taxon>
        <taxon>Candidatus Hydrogenedentota</taxon>
        <taxon>Candidatus Abyssobacteria</taxon>
    </lineage>
</organism>
<evidence type="ECO:0000313" key="2">
    <source>
        <dbReference type="Proteomes" id="UP000265882"/>
    </source>
</evidence>
<dbReference type="Proteomes" id="UP000265882">
    <property type="component" value="Unassembled WGS sequence"/>
</dbReference>
<accession>A0A3A4NRD2</accession>
<gene>
    <name evidence="1" type="ORF">C4520_07155</name>
</gene>
<dbReference type="InterPro" id="IPR044036">
    <property type="entry name" value="DUF5752"/>
</dbReference>